<dbReference type="EMBL" id="CP000410">
    <property type="protein sequence ID" value="ABJ55265.1"/>
    <property type="molecule type" value="Genomic_DNA"/>
</dbReference>
<evidence type="ECO:0000313" key="3">
    <source>
        <dbReference type="Proteomes" id="UP000001452"/>
    </source>
</evidence>
<keyword evidence="3" id="KW-1185">Reference proteome</keyword>
<dbReference type="HOGENOM" id="CLU_2013909_0_0_9"/>
<keyword evidence="1" id="KW-0732">Signal</keyword>
<organism evidence="2 3">
    <name type="scientific">Streptococcus pneumoniae serotype 2 (strain D39 / NCTC 7466)</name>
    <dbReference type="NCBI Taxonomy" id="373153"/>
    <lineage>
        <taxon>Bacteria</taxon>
        <taxon>Bacillati</taxon>
        <taxon>Bacillota</taxon>
        <taxon>Bacilli</taxon>
        <taxon>Lactobacillales</taxon>
        <taxon>Streptococcaceae</taxon>
        <taxon>Streptococcus</taxon>
    </lineage>
</organism>
<dbReference type="BioCyc" id="SPNE373153:G1G6V-1637-MONOMER"/>
<dbReference type="eggNOG" id="ENOG503048F">
    <property type="taxonomic scope" value="Bacteria"/>
</dbReference>
<sequence length="130" mass="14390">MKIKKLLKMVIPVLMISAVGTTFVEANQIGAFSNFVITTSYKRTGYLTKENEGAEYIMNLNPCRNLHPMTVKHRIVNSNGEARSGESLTTCGTRSTHGNWATVGYVYAADMARQNWWDLSAAISGSWSPN</sequence>
<dbReference type="AlphaFoldDB" id="A0A0H2ZPR6"/>
<reference evidence="2 3" key="1">
    <citation type="journal article" date="2007" name="J. Bacteriol.">
        <title>Genome sequence of Avery's virulent serotype 2 strain D39 of Streptococcus pneumoniae and comparison with that of unencapsulated laboratory strain R6.</title>
        <authorList>
            <person name="Lanie J.A."/>
            <person name="Ng W.L."/>
            <person name="Kazmierczak K.M."/>
            <person name="Andrzejewski T.M."/>
            <person name="Davidsen T.M."/>
            <person name="Wayne K.J."/>
            <person name="Tettelin H."/>
            <person name="Glass J.I."/>
            <person name="Winkler M.E."/>
        </authorList>
    </citation>
    <scope>NUCLEOTIDE SEQUENCE [LARGE SCALE GENOMIC DNA]</scope>
    <source>
        <strain evidence="3">D39 / NCTC 7466</strain>
    </source>
</reference>
<dbReference type="KEGG" id="spd:SPD_1517"/>
<name>A0A0H2ZPR6_STRP2</name>
<gene>
    <name evidence="2" type="ordered locus">SPD_1517</name>
</gene>
<protein>
    <submittedName>
        <fullName evidence="2">Uncharacterized protein</fullName>
    </submittedName>
</protein>
<feature type="chain" id="PRO_5039647077" evidence="1">
    <location>
        <begin position="27"/>
        <end position="130"/>
    </location>
</feature>
<dbReference type="Proteomes" id="UP000001452">
    <property type="component" value="Chromosome"/>
</dbReference>
<accession>A0A0H2ZPR6</accession>
<dbReference type="RefSeq" id="WP_000694288.1">
    <property type="nucleotide sequence ID" value="NC_008533.2"/>
</dbReference>
<evidence type="ECO:0000313" key="2">
    <source>
        <dbReference type="EMBL" id="ABJ55265.1"/>
    </source>
</evidence>
<dbReference type="PaxDb" id="373153-SPD_1517"/>
<evidence type="ECO:0000256" key="1">
    <source>
        <dbReference type="SAM" id="SignalP"/>
    </source>
</evidence>
<proteinExistence type="predicted"/>
<feature type="signal peptide" evidence="1">
    <location>
        <begin position="1"/>
        <end position="26"/>
    </location>
</feature>